<evidence type="ECO:0000313" key="1">
    <source>
        <dbReference type="EMBL" id="WLR41607.1"/>
    </source>
</evidence>
<organism evidence="1 2">
    <name type="scientific">Bacillus carboniphilus</name>
    <dbReference type="NCBI Taxonomy" id="86663"/>
    <lineage>
        <taxon>Bacteria</taxon>
        <taxon>Bacillati</taxon>
        <taxon>Bacillota</taxon>
        <taxon>Bacilli</taxon>
        <taxon>Bacillales</taxon>
        <taxon>Bacillaceae</taxon>
        <taxon>Bacillus</taxon>
    </lineage>
</organism>
<name>A0ABY9JQK5_9BACI</name>
<proteinExistence type="predicted"/>
<reference evidence="1 2" key="1">
    <citation type="submission" date="2023-06" db="EMBL/GenBank/DDBJ databases">
        <title>Five Gram-positive bacteria isolated from mangrove sediments in Shenzhen, Guangdong, China.</title>
        <authorList>
            <person name="Yu S."/>
            <person name="Zheng W."/>
            <person name="Huang Y."/>
        </authorList>
    </citation>
    <scope>NUCLEOTIDE SEQUENCE [LARGE SCALE GENOMIC DNA]</scope>
    <source>
        <strain evidence="1 2">SaN35-3</strain>
    </source>
</reference>
<dbReference type="EMBL" id="CP129013">
    <property type="protein sequence ID" value="WLR41607.1"/>
    <property type="molecule type" value="Genomic_DNA"/>
</dbReference>
<accession>A0ABY9JQK5</accession>
<sequence length="73" mass="8452">MSVVARELEKIRREAESKGKNELKQNIFKKLVKSIKEYQSEAVIDALFEVGDFTDEEKKSAYREAGKPYPTQK</sequence>
<dbReference type="RefSeq" id="WP_226543065.1">
    <property type="nucleotide sequence ID" value="NZ_CP129013.1"/>
</dbReference>
<dbReference type="Proteomes" id="UP001197974">
    <property type="component" value="Chromosome"/>
</dbReference>
<keyword evidence="2" id="KW-1185">Reference proteome</keyword>
<protein>
    <submittedName>
        <fullName evidence="1">Uncharacterized protein</fullName>
    </submittedName>
</protein>
<gene>
    <name evidence="1" type="ORF">LC087_12035</name>
</gene>
<evidence type="ECO:0000313" key="2">
    <source>
        <dbReference type="Proteomes" id="UP001197974"/>
    </source>
</evidence>